<organism evidence="2">
    <name type="scientific">Cucumis melo</name>
    <name type="common">Muskmelon</name>
    <dbReference type="NCBI Taxonomy" id="3656"/>
    <lineage>
        <taxon>Eukaryota</taxon>
        <taxon>Viridiplantae</taxon>
        <taxon>Streptophyta</taxon>
        <taxon>Embryophyta</taxon>
        <taxon>Tracheophyta</taxon>
        <taxon>Spermatophyta</taxon>
        <taxon>Magnoliopsida</taxon>
        <taxon>eudicotyledons</taxon>
        <taxon>Gunneridae</taxon>
        <taxon>Pentapetalae</taxon>
        <taxon>rosids</taxon>
        <taxon>fabids</taxon>
        <taxon>Cucurbitales</taxon>
        <taxon>Cucurbitaceae</taxon>
        <taxon>Benincaseae</taxon>
        <taxon>Cucumis</taxon>
    </lineage>
</organism>
<protein>
    <submittedName>
        <fullName evidence="2">Uncharacterized protein</fullName>
    </submittedName>
</protein>
<proteinExistence type="predicted"/>
<dbReference type="EnsemblPlants" id="MELO3C031962.2.1">
    <property type="protein sequence ID" value="MELO3C031962.2.1"/>
    <property type="gene ID" value="MELO3C031962.2"/>
</dbReference>
<feature type="region of interest" description="Disordered" evidence="1">
    <location>
        <begin position="47"/>
        <end position="83"/>
    </location>
</feature>
<sequence length="83" mass="9348">MAAYEADHNYFKSCNNIDDTQKKKKRKEKKGKGLVVPVDLLIGQQLQSSIRPSPPAHSTAYEHDIHNFPPPSTAPLFHTTSQF</sequence>
<accession>A0A9I9ECT2</accession>
<reference evidence="2" key="1">
    <citation type="submission" date="2023-03" db="UniProtKB">
        <authorList>
            <consortium name="EnsemblPlants"/>
        </authorList>
    </citation>
    <scope>IDENTIFICATION</scope>
</reference>
<evidence type="ECO:0000313" key="2">
    <source>
        <dbReference type="EnsemblPlants" id="MELO3C031962.2.1"/>
    </source>
</evidence>
<name>A0A9I9ECT2_CUCME</name>
<dbReference type="AlphaFoldDB" id="A0A9I9ECT2"/>
<evidence type="ECO:0000256" key="1">
    <source>
        <dbReference type="SAM" id="MobiDB-lite"/>
    </source>
</evidence>
<dbReference type="Gramene" id="MELO3C031962.2.1">
    <property type="protein sequence ID" value="MELO3C031962.2.1"/>
    <property type="gene ID" value="MELO3C031962.2"/>
</dbReference>